<keyword evidence="1" id="KW-0812">Transmembrane</keyword>
<dbReference type="Proteomes" id="UP000219338">
    <property type="component" value="Unassembled WGS sequence"/>
</dbReference>
<name>A0A284R215_ARMOS</name>
<dbReference type="AlphaFoldDB" id="A0A284R215"/>
<evidence type="ECO:0000256" key="1">
    <source>
        <dbReference type="SAM" id="Phobius"/>
    </source>
</evidence>
<keyword evidence="1" id="KW-0472">Membrane</keyword>
<evidence type="ECO:0000313" key="2">
    <source>
        <dbReference type="EMBL" id="SJL02759.1"/>
    </source>
</evidence>
<proteinExistence type="predicted"/>
<dbReference type="OrthoDB" id="10388423at2759"/>
<dbReference type="EMBL" id="FUEG01000003">
    <property type="protein sequence ID" value="SJL02759.1"/>
    <property type="molecule type" value="Genomic_DNA"/>
</dbReference>
<reference evidence="3" key="1">
    <citation type="journal article" date="2017" name="Nat. Ecol. Evol.">
        <title>Genome expansion and lineage-specific genetic innovations in the forest pathogenic fungi Armillaria.</title>
        <authorList>
            <person name="Sipos G."/>
            <person name="Prasanna A.N."/>
            <person name="Walter M.C."/>
            <person name="O'Connor E."/>
            <person name="Balint B."/>
            <person name="Krizsan K."/>
            <person name="Kiss B."/>
            <person name="Hess J."/>
            <person name="Varga T."/>
            <person name="Slot J."/>
            <person name="Riley R."/>
            <person name="Boka B."/>
            <person name="Rigling D."/>
            <person name="Barry K."/>
            <person name="Lee J."/>
            <person name="Mihaltcheva S."/>
            <person name="LaButti K."/>
            <person name="Lipzen A."/>
            <person name="Waldron R."/>
            <person name="Moloney N.M."/>
            <person name="Sperisen C."/>
            <person name="Kredics L."/>
            <person name="Vagvoelgyi C."/>
            <person name="Patrignani A."/>
            <person name="Fitzpatrick D."/>
            <person name="Nagy I."/>
            <person name="Doyle S."/>
            <person name="Anderson J.B."/>
            <person name="Grigoriev I.V."/>
            <person name="Gueldener U."/>
            <person name="Muensterkoetter M."/>
            <person name="Nagy L.G."/>
        </authorList>
    </citation>
    <scope>NUCLEOTIDE SEQUENCE [LARGE SCALE GENOMIC DNA]</scope>
    <source>
        <strain evidence="3">C18/9</strain>
    </source>
</reference>
<gene>
    <name evidence="2" type="ORF">ARMOST_06095</name>
</gene>
<keyword evidence="1" id="KW-1133">Transmembrane helix</keyword>
<accession>A0A284R215</accession>
<organism evidence="2 3">
    <name type="scientific">Armillaria ostoyae</name>
    <name type="common">Armillaria root rot fungus</name>
    <dbReference type="NCBI Taxonomy" id="47428"/>
    <lineage>
        <taxon>Eukaryota</taxon>
        <taxon>Fungi</taxon>
        <taxon>Dikarya</taxon>
        <taxon>Basidiomycota</taxon>
        <taxon>Agaricomycotina</taxon>
        <taxon>Agaricomycetes</taxon>
        <taxon>Agaricomycetidae</taxon>
        <taxon>Agaricales</taxon>
        <taxon>Marasmiineae</taxon>
        <taxon>Physalacriaceae</taxon>
        <taxon>Armillaria</taxon>
    </lineage>
</organism>
<keyword evidence="3" id="KW-1185">Reference proteome</keyword>
<protein>
    <submittedName>
        <fullName evidence="2">Uncharacterized protein</fullName>
    </submittedName>
</protein>
<sequence length="153" mass="17266">MCSNPQQRREDAANGSCHALDTSLCPSLLHQAVLLLCCPEFAILLLAIAVVASVFALTMKNTFKQFFLASLGRTLDEDMCDIDDSKVDPLHSLYMICGEIGAEEMMERFGRLVWVRQLDRQARLFMFGERLCDYNIPFVNEQDTGTHDIVIDT</sequence>
<feature type="transmembrane region" description="Helical" evidence="1">
    <location>
        <begin position="32"/>
        <end position="57"/>
    </location>
</feature>
<evidence type="ECO:0000313" key="3">
    <source>
        <dbReference type="Proteomes" id="UP000219338"/>
    </source>
</evidence>